<proteinExistence type="inferred from homology"/>
<dbReference type="InterPro" id="IPR006638">
    <property type="entry name" value="Elp3/MiaA/NifB-like_rSAM"/>
</dbReference>
<evidence type="ECO:0000313" key="12">
    <source>
        <dbReference type="EMBL" id="NLW35525.1"/>
    </source>
</evidence>
<evidence type="ECO:0000256" key="7">
    <source>
        <dbReference type="ARBA" id="ARBA00023014"/>
    </source>
</evidence>
<feature type="binding site" evidence="8">
    <location>
        <position position="10"/>
    </location>
    <ligand>
        <name>[4Fe-4S] cluster</name>
        <dbReference type="ChEBI" id="CHEBI:49883"/>
        <label>1</label>
    </ligand>
</feature>
<evidence type="ECO:0000259" key="9">
    <source>
        <dbReference type="PROSITE" id="PS50926"/>
    </source>
</evidence>
<accession>A0A971S0L8</accession>
<keyword evidence="3 8" id="KW-0808">Transferase</keyword>
<dbReference type="InterPro" id="IPR020612">
    <property type="entry name" value="Methylthiotransferase_CS"/>
</dbReference>
<feature type="domain" description="MTTase N-terminal" evidence="10">
    <location>
        <begin position="1"/>
        <end position="113"/>
    </location>
</feature>
<dbReference type="PANTHER" id="PTHR43837">
    <property type="entry name" value="RIBOSOMAL PROTEIN S12 METHYLTHIOTRANSFERASE RIMO"/>
    <property type="match status" value="1"/>
</dbReference>
<dbReference type="NCBIfam" id="TIGR01125">
    <property type="entry name" value="30S ribosomal protein S12 methylthiotransferase RimO"/>
    <property type="match status" value="1"/>
</dbReference>
<keyword evidence="2 8" id="KW-0963">Cytoplasm</keyword>
<feature type="binding site" evidence="8">
    <location>
        <position position="143"/>
    </location>
    <ligand>
        <name>[4Fe-4S] cluster</name>
        <dbReference type="ChEBI" id="CHEBI:49883"/>
        <label>2</label>
        <note>4Fe-4S-S-AdoMet</note>
    </ligand>
</feature>
<keyword evidence="5 8" id="KW-0479">Metal-binding</keyword>
<dbReference type="Proteomes" id="UP000777265">
    <property type="component" value="Unassembled WGS sequence"/>
</dbReference>
<sequence length="423" mass="47820">MNFKIISLGCPKNLVESEYIACRLEQAGHVLSDACDTVIINTCAFIADAARESIETILQEAADKDEKGQRIVVTGCLVERYREKLAELLPEVDLFAGRGFYPEIERLISKTGFFLNETGFKDTYPRKVLTSLPSAYLKIQEGCDNRCTYCTVPDIRGPLRSRPSEDIVEEFRYLLGQGFKEINVIGQDITSFGRDSGSGLKELLRLLLDVQGDYFLRLLYLHPRGIDDELIDIVGHENHIVPYLDIPIQHSEDRILHLMGRGYTRDDLESLLKSIKNRVPDITLRTTLIVGFPGESDEEFSGLCDFIKTWEFDMLGAFTYSREEGTPASGLRGHVRKPVKQARYDEIMSIQKDVSKRRLKRLEGRTAQVIIEGQDRPYMVGRLLTQAPDIDGIAFVKGSCAIGEIREGKIVKTLDYDVIVEVQ</sequence>
<keyword evidence="4 8" id="KW-0949">S-adenosyl-L-methionine</keyword>
<dbReference type="Gene3D" id="3.40.50.12160">
    <property type="entry name" value="Methylthiotransferase, N-terminal domain"/>
    <property type="match status" value="1"/>
</dbReference>
<dbReference type="Gene3D" id="2.40.50.140">
    <property type="entry name" value="Nucleic acid-binding proteins"/>
    <property type="match status" value="1"/>
</dbReference>
<dbReference type="InterPro" id="IPR005840">
    <property type="entry name" value="Ribosomal_uS12_MeSTrfase_RimO"/>
</dbReference>
<dbReference type="SUPFAM" id="SSF102114">
    <property type="entry name" value="Radical SAM enzymes"/>
    <property type="match status" value="1"/>
</dbReference>
<evidence type="ECO:0000256" key="6">
    <source>
        <dbReference type="ARBA" id="ARBA00023004"/>
    </source>
</evidence>
<name>A0A971S0L8_9BACT</name>
<dbReference type="SFLD" id="SFLDS00029">
    <property type="entry name" value="Radical_SAM"/>
    <property type="match status" value="1"/>
</dbReference>
<feature type="domain" description="Radical SAM core" evidence="11">
    <location>
        <begin position="129"/>
        <end position="357"/>
    </location>
</feature>
<dbReference type="PROSITE" id="PS50926">
    <property type="entry name" value="TRAM"/>
    <property type="match status" value="1"/>
</dbReference>
<dbReference type="GO" id="GO:0005840">
    <property type="term" value="C:ribosome"/>
    <property type="evidence" value="ECO:0007669"/>
    <property type="project" value="UniProtKB-KW"/>
</dbReference>
<dbReference type="InterPro" id="IPR058240">
    <property type="entry name" value="rSAM_sf"/>
</dbReference>
<evidence type="ECO:0000256" key="2">
    <source>
        <dbReference type="ARBA" id="ARBA00022490"/>
    </source>
</evidence>
<dbReference type="EMBL" id="JAAYEE010000140">
    <property type="protein sequence ID" value="NLW35525.1"/>
    <property type="molecule type" value="Genomic_DNA"/>
</dbReference>
<feature type="binding site" evidence="8">
    <location>
        <position position="76"/>
    </location>
    <ligand>
        <name>[4Fe-4S] cluster</name>
        <dbReference type="ChEBI" id="CHEBI:49883"/>
        <label>1</label>
    </ligand>
</feature>
<dbReference type="Pfam" id="PF04055">
    <property type="entry name" value="Radical_SAM"/>
    <property type="match status" value="1"/>
</dbReference>
<evidence type="ECO:0000256" key="8">
    <source>
        <dbReference type="HAMAP-Rule" id="MF_01865"/>
    </source>
</evidence>
<dbReference type="HAMAP" id="MF_01865">
    <property type="entry name" value="MTTase_RimO"/>
    <property type="match status" value="1"/>
</dbReference>
<dbReference type="SFLD" id="SFLDG01061">
    <property type="entry name" value="methylthiotransferase"/>
    <property type="match status" value="1"/>
</dbReference>
<dbReference type="InterPro" id="IPR038135">
    <property type="entry name" value="Methylthiotransferase_N_sf"/>
</dbReference>
<comment type="catalytic activity">
    <reaction evidence="8">
        <text>L-aspartate(89)-[ribosomal protein uS12]-hydrogen + (sulfur carrier)-SH + AH2 + 2 S-adenosyl-L-methionine = 3-methylsulfanyl-L-aspartate(89)-[ribosomal protein uS12]-hydrogen + (sulfur carrier)-H + 5'-deoxyadenosine + L-methionine + A + S-adenosyl-L-homocysteine + 2 H(+)</text>
        <dbReference type="Rhea" id="RHEA:37087"/>
        <dbReference type="Rhea" id="RHEA-COMP:10460"/>
        <dbReference type="Rhea" id="RHEA-COMP:10461"/>
        <dbReference type="Rhea" id="RHEA-COMP:14737"/>
        <dbReference type="Rhea" id="RHEA-COMP:14739"/>
        <dbReference type="ChEBI" id="CHEBI:13193"/>
        <dbReference type="ChEBI" id="CHEBI:15378"/>
        <dbReference type="ChEBI" id="CHEBI:17319"/>
        <dbReference type="ChEBI" id="CHEBI:17499"/>
        <dbReference type="ChEBI" id="CHEBI:29917"/>
        <dbReference type="ChEBI" id="CHEBI:29961"/>
        <dbReference type="ChEBI" id="CHEBI:57844"/>
        <dbReference type="ChEBI" id="CHEBI:57856"/>
        <dbReference type="ChEBI" id="CHEBI:59789"/>
        <dbReference type="ChEBI" id="CHEBI:64428"/>
        <dbReference type="ChEBI" id="CHEBI:73599"/>
        <dbReference type="EC" id="2.8.4.4"/>
    </reaction>
</comment>
<dbReference type="SFLD" id="SFLDG01082">
    <property type="entry name" value="B12-binding_domain_containing"/>
    <property type="match status" value="1"/>
</dbReference>
<feature type="domain" description="TRAM" evidence="9">
    <location>
        <begin position="360"/>
        <end position="423"/>
    </location>
</feature>
<comment type="subcellular location">
    <subcellularLocation>
        <location evidence="8">Cytoplasm</location>
    </subcellularLocation>
</comment>
<dbReference type="InterPro" id="IPR023404">
    <property type="entry name" value="rSAM_horseshoe"/>
</dbReference>
<dbReference type="PROSITE" id="PS51449">
    <property type="entry name" value="MTTASE_N"/>
    <property type="match status" value="1"/>
</dbReference>
<dbReference type="GO" id="GO:0006400">
    <property type="term" value="P:tRNA modification"/>
    <property type="evidence" value="ECO:0007669"/>
    <property type="project" value="InterPro"/>
</dbReference>
<keyword evidence="12" id="KW-0687">Ribonucleoprotein</keyword>
<dbReference type="Gene3D" id="3.80.30.20">
    <property type="entry name" value="tm_1862 like domain"/>
    <property type="match status" value="1"/>
</dbReference>
<organism evidence="12 13">
    <name type="scientific">Syntrophorhabdus aromaticivorans</name>
    <dbReference type="NCBI Taxonomy" id="328301"/>
    <lineage>
        <taxon>Bacteria</taxon>
        <taxon>Pseudomonadati</taxon>
        <taxon>Thermodesulfobacteriota</taxon>
        <taxon>Syntrophorhabdia</taxon>
        <taxon>Syntrophorhabdales</taxon>
        <taxon>Syntrophorhabdaceae</taxon>
        <taxon>Syntrophorhabdus</taxon>
    </lineage>
</organism>
<dbReference type="GO" id="GO:0035599">
    <property type="term" value="F:aspartic acid methylthiotransferase activity"/>
    <property type="evidence" value="ECO:0007669"/>
    <property type="project" value="TreeGrafter"/>
</dbReference>
<dbReference type="PROSITE" id="PS01278">
    <property type="entry name" value="MTTASE_RADICAL"/>
    <property type="match status" value="1"/>
</dbReference>
<dbReference type="NCBIfam" id="TIGR00089">
    <property type="entry name" value="MiaB/RimO family radical SAM methylthiotransferase"/>
    <property type="match status" value="1"/>
</dbReference>
<keyword evidence="1 8" id="KW-0004">4Fe-4S</keyword>
<reference evidence="12" key="2">
    <citation type="submission" date="2020-01" db="EMBL/GenBank/DDBJ databases">
        <authorList>
            <person name="Campanaro S."/>
        </authorList>
    </citation>
    <scope>NUCLEOTIDE SEQUENCE</scope>
    <source>
        <strain evidence="12">AS06rmzACSIP_7</strain>
    </source>
</reference>
<gene>
    <name evidence="8 12" type="primary">rimO</name>
    <name evidence="12" type="ORF">GXY80_08615</name>
</gene>
<feature type="binding site" evidence="8">
    <location>
        <position position="43"/>
    </location>
    <ligand>
        <name>[4Fe-4S] cluster</name>
        <dbReference type="ChEBI" id="CHEBI:49883"/>
        <label>1</label>
    </ligand>
</feature>
<dbReference type="InterPro" id="IPR002792">
    <property type="entry name" value="TRAM_dom"/>
</dbReference>
<dbReference type="GO" id="GO:0103039">
    <property type="term" value="F:protein methylthiotransferase activity"/>
    <property type="evidence" value="ECO:0007669"/>
    <property type="project" value="UniProtKB-EC"/>
</dbReference>
<dbReference type="SFLD" id="SFLDF00274">
    <property type="entry name" value="ribosomal_protein_S12_methylth"/>
    <property type="match status" value="1"/>
</dbReference>
<evidence type="ECO:0000256" key="4">
    <source>
        <dbReference type="ARBA" id="ARBA00022691"/>
    </source>
</evidence>
<feature type="binding site" evidence="8">
    <location>
        <position position="147"/>
    </location>
    <ligand>
        <name>[4Fe-4S] cluster</name>
        <dbReference type="ChEBI" id="CHEBI:49883"/>
        <label>2</label>
        <note>4Fe-4S-S-AdoMet</note>
    </ligand>
</feature>
<reference evidence="12" key="1">
    <citation type="journal article" date="2020" name="Biotechnol. Biofuels">
        <title>New insights from the biogas microbiome by comprehensive genome-resolved metagenomics of nearly 1600 species originating from multiple anaerobic digesters.</title>
        <authorList>
            <person name="Campanaro S."/>
            <person name="Treu L."/>
            <person name="Rodriguez-R L.M."/>
            <person name="Kovalovszki A."/>
            <person name="Ziels R.M."/>
            <person name="Maus I."/>
            <person name="Zhu X."/>
            <person name="Kougias P.G."/>
            <person name="Basile A."/>
            <person name="Luo G."/>
            <person name="Schluter A."/>
            <person name="Konstantinidis K.T."/>
            <person name="Angelidaki I."/>
        </authorList>
    </citation>
    <scope>NUCLEOTIDE SEQUENCE</scope>
    <source>
        <strain evidence="12">AS06rmzACSIP_7</strain>
    </source>
</reference>
<dbReference type="InterPro" id="IPR005839">
    <property type="entry name" value="Methylthiotransferase"/>
</dbReference>
<dbReference type="AlphaFoldDB" id="A0A971S0L8"/>
<dbReference type="SMART" id="SM00729">
    <property type="entry name" value="Elp3"/>
    <property type="match status" value="1"/>
</dbReference>
<comment type="function">
    <text evidence="8">Catalyzes the methylthiolation of an aspartic acid residue of ribosomal protein uS12.</text>
</comment>
<dbReference type="GO" id="GO:0005829">
    <property type="term" value="C:cytosol"/>
    <property type="evidence" value="ECO:0007669"/>
    <property type="project" value="TreeGrafter"/>
</dbReference>
<comment type="caution">
    <text evidence="12">The sequence shown here is derived from an EMBL/GenBank/DDBJ whole genome shotgun (WGS) entry which is preliminary data.</text>
</comment>
<dbReference type="GO" id="GO:0051539">
    <property type="term" value="F:4 iron, 4 sulfur cluster binding"/>
    <property type="evidence" value="ECO:0007669"/>
    <property type="project" value="UniProtKB-UniRule"/>
</dbReference>
<dbReference type="Pfam" id="PF00919">
    <property type="entry name" value="UPF0004"/>
    <property type="match status" value="1"/>
</dbReference>
<dbReference type="PROSITE" id="PS51918">
    <property type="entry name" value="RADICAL_SAM"/>
    <property type="match status" value="1"/>
</dbReference>
<evidence type="ECO:0000256" key="3">
    <source>
        <dbReference type="ARBA" id="ARBA00022679"/>
    </source>
</evidence>
<evidence type="ECO:0000259" key="10">
    <source>
        <dbReference type="PROSITE" id="PS51449"/>
    </source>
</evidence>
<keyword evidence="7 8" id="KW-0411">Iron-sulfur</keyword>
<dbReference type="InterPro" id="IPR013848">
    <property type="entry name" value="Methylthiotransferase_N"/>
</dbReference>
<evidence type="ECO:0000313" key="13">
    <source>
        <dbReference type="Proteomes" id="UP000777265"/>
    </source>
</evidence>
<dbReference type="FunFam" id="3.80.30.20:FF:000001">
    <property type="entry name" value="tRNA-2-methylthio-N(6)-dimethylallyladenosine synthase 2"/>
    <property type="match status" value="1"/>
</dbReference>
<evidence type="ECO:0000256" key="1">
    <source>
        <dbReference type="ARBA" id="ARBA00022485"/>
    </source>
</evidence>
<evidence type="ECO:0000259" key="11">
    <source>
        <dbReference type="PROSITE" id="PS51918"/>
    </source>
</evidence>
<feature type="binding site" evidence="8">
    <location>
        <position position="150"/>
    </location>
    <ligand>
        <name>[4Fe-4S] cluster</name>
        <dbReference type="ChEBI" id="CHEBI:49883"/>
        <label>2</label>
        <note>4Fe-4S-S-AdoMet</note>
    </ligand>
</feature>
<evidence type="ECO:0000256" key="5">
    <source>
        <dbReference type="ARBA" id="ARBA00022723"/>
    </source>
</evidence>
<comment type="similarity">
    <text evidence="8">Belongs to the methylthiotransferase family. RimO subfamily.</text>
</comment>
<dbReference type="Pfam" id="PF18693">
    <property type="entry name" value="TRAM_2"/>
    <property type="match status" value="1"/>
</dbReference>
<keyword evidence="6 8" id="KW-0408">Iron</keyword>
<dbReference type="PANTHER" id="PTHR43837:SF1">
    <property type="entry name" value="RIBOSOMAL PROTEIN US12 METHYLTHIOTRANSFERASE RIMO"/>
    <property type="match status" value="1"/>
</dbReference>
<keyword evidence="12" id="KW-0689">Ribosomal protein</keyword>
<comment type="cofactor">
    <cofactor evidence="8">
        <name>[4Fe-4S] cluster</name>
        <dbReference type="ChEBI" id="CHEBI:49883"/>
    </cofactor>
    <text evidence="8">Binds 2 [4Fe-4S] clusters. One cluster is coordinated with 3 cysteines and an exchangeable S-adenosyl-L-methionine.</text>
</comment>
<dbReference type="EC" id="2.8.4.4" evidence="8"/>
<dbReference type="InterPro" id="IPR012340">
    <property type="entry name" value="NA-bd_OB-fold"/>
</dbReference>
<dbReference type="InterPro" id="IPR007197">
    <property type="entry name" value="rSAM"/>
</dbReference>
<protein>
    <recommendedName>
        <fullName evidence="8">Ribosomal protein uS12 methylthiotransferase RimO</fullName>
        <shortName evidence="8">uS12 MTTase</shortName>
        <shortName evidence="8">uS12 methylthiotransferase</shortName>
        <ecNumber evidence="8">2.8.4.4</ecNumber>
    </recommendedName>
    <alternativeName>
        <fullName evidence="8">Ribosomal protein uS12 (aspartate-C(3))-methylthiotransferase</fullName>
    </alternativeName>
    <alternativeName>
        <fullName evidence="8">Ribosome maturation factor RimO</fullName>
    </alternativeName>
</protein>
<dbReference type="GO" id="GO:0046872">
    <property type="term" value="F:metal ion binding"/>
    <property type="evidence" value="ECO:0007669"/>
    <property type="project" value="UniProtKB-KW"/>
</dbReference>